<evidence type="ECO:0000313" key="2">
    <source>
        <dbReference type="Proteomes" id="UP000598996"/>
    </source>
</evidence>
<dbReference type="Proteomes" id="UP000598996">
    <property type="component" value="Unassembled WGS sequence"/>
</dbReference>
<reference evidence="1 2" key="1">
    <citation type="submission" date="2021-01" db="EMBL/GenBank/DDBJ databases">
        <title>Actinoplanes sp. nov. LDG1-01 isolated from lichen.</title>
        <authorList>
            <person name="Saeng-In P."/>
            <person name="Phongsopitanun W."/>
            <person name="Kanchanasin P."/>
            <person name="Yuki M."/>
            <person name="Kudo T."/>
            <person name="Ohkuma M."/>
            <person name="Tanasupawat S."/>
        </authorList>
    </citation>
    <scope>NUCLEOTIDE SEQUENCE [LARGE SCALE GENOMIC DNA]</scope>
    <source>
        <strain evidence="1 2">LDG1-01</strain>
    </source>
</reference>
<sequence length="129" mass="13477">MAINVGNQNAGQINNVEGTQNLSGQNLYAPVVATADAQAAAQLLHATLQQLNLPAGVGELLRRDAEAVQRDLAAGEPNRAETARRLERITNELGRLGALAETGAKLVGPLQTLGRWLGPVGATLLSHLT</sequence>
<comment type="caution">
    <text evidence="1">The sequence shown here is derived from an EMBL/GenBank/DDBJ whole genome shotgun (WGS) entry which is preliminary data.</text>
</comment>
<proteinExistence type="predicted"/>
<accession>A0ABS1VS93</accession>
<dbReference type="EMBL" id="JAENHO010000007">
    <property type="protein sequence ID" value="MBL7257503.1"/>
    <property type="molecule type" value="Genomic_DNA"/>
</dbReference>
<gene>
    <name evidence="1" type="ORF">JKJ07_24690</name>
</gene>
<protein>
    <submittedName>
        <fullName evidence="1">Uncharacterized protein</fullName>
    </submittedName>
</protein>
<dbReference type="RefSeq" id="WP_202994116.1">
    <property type="nucleotide sequence ID" value="NZ_JAENHO010000007.1"/>
</dbReference>
<organism evidence="1 2">
    <name type="scientific">Paractinoplanes lichenicola</name>
    <dbReference type="NCBI Taxonomy" id="2802976"/>
    <lineage>
        <taxon>Bacteria</taxon>
        <taxon>Bacillati</taxon>
        <taxon>Actinomycetota</taxon>
        <taxon>Actinomycetes</taxon>
        <taxon>Micromonosporales</taxon>
        <taxon>Micromonosporaceae</taxon>
        <taxon>Paractinoplanes</taxon>
    </lineage>
</organism>
<keyword evidence="2" id="KW-1185">Reference proteome</keyword>
<evidence type="ECO:0000313" key="1">
    <source>
        <dbReference type="EMBL" id="MBL7257503.1"/>
    </source>
</evidence>
<name>A0ABS1VS93_9ACTN</name>